<organism evidence="1 2">
    <name type="scientific">Azotobacter beijerinckii</name>
    <dbReference type="NCBI Taxonomy" id="170623"/>
    <lineage>
        <taxon>Bacteria</taxon>
        <taxon>Pseudomonadati</taxon>
        <taxon>Pseudomonadota</taxon>
        <taxon>Gammaproteobacteria</taxon>
        <taxon>Pseudomonadales</taxon>
        <taxon>Pseudomonadaceae</taxon>
        <taxon>Azotobacter</taxon>
    </lineage>
</organism>
<name>A0A1H9M5J7_9GAMM</name>
<protein>
    <submittedName>
        <fullName evidence="1">Uncharacterized protein</fullName>
    </submittedName>
</protein>
<reference evidence="1 2" key="1">
    <citation type="submission" date="2016-10" db="EMBL/GenBank/DDBJ databases">
        <authorList>
            <person name="de Groot N.N."/>
        </authorList>
    </citation>
    <scope>NUCLEOTIDE SEQUENCE [LARGE SCALE GENOMIC DNA]</scope>
    <source>
        <strain evidence="1 2">DSM 378</strain>
    </source>
</reference>
<evidence type="ECO:0000313" key="2">
    <source>
        <dbReference type="Proteomes" id="UP000199267"/>
    </source>
</evidence>
<dbReference type="RefSeq" id="WP_090623544.1">
    <property type="nucleotide sequence ID" value="NZ_FOFJ01000032.1"/>
</dbReference>
<sequence length="203" mass="22909">MKEPRTRTRILADIAGNPDSTPRARLIATRRLCRLFVREREAIHDERRALRREAGKLRAFLPFTATRVAELERQADEHMATELDILRHALTGLGRTLLHDSEQLDESIGFERLCDLLNINPAHREMACRAGHTTISDLIFVAGLEDSADRHDPDWKDGPLFSACHAAMMEFIKETPRHLLPDPFAPGAPFGPKLAPKLRVVGK</sequence>
<dbReference type="AlphaFoldDB" id="A0A1H9M5J7"/>
<dbReference type="EMBL" id="FOFJ01000032">
    <property type="protein sequence ID" value="SER19020.1"/>
    <property type="molecule type" value="Genomic_DNA"/>
</dbReference>
<proteinExistence type="predicted"/>
<gene>
    <name evidence="1" type="ORF">SAMN04244573_03059</name>
</gene>
<accession>A0A1H9M5J7</accession>
<evidence type="ECO:0000313" key="1">
    <source>
        <dbReference type="EMBL" id="SER19020.1"/>
    </source>
</evidence>
<dbReference type="Proteomes" id="UP000199267">
    <property type="component" value="Unassembled WGS sequence"/>
</dbReference>